<comment type="caution">
    <text evidence="1">The sequence shown here is derived from an EMBL/GenBank/DDBJ whole genome shotgun (WGS) entry which is preliminary data.</text>
</comment>
<reference evidence="1 2" key="1">
    <citation type="submission" date="2018-09" db="EMBL/GenBank/DDBJ databases">
        <title>Metagenome Assembled Genomes from an Advanced Water Purification Facility.</title>
        <authorList>
            <person name="Stamps B.W."/>
            <person name="Spear J.R."/>
        </authorList>
    </citation>
    <scope>NUCLEOTIDE SEQUENCE [LARGE SCALE GENOMIC DNA]</scope>
    <source>
        <strain evidence="1">Bin_63_2</strain>
    </source>
</reference>
<proteinExistence type="predicted"/>
<sequence length="169" mass="19059">MQKAKTINLKDRKVPAEQNYATVPTRIKEFREKCPNGEIKTEPMLQNDGSMIIKAYILKDKKDQNSASATGHSMGKVGKGQKDFEKLETIAVGRALAMLGFMASGEIASSEEMETFYEYLAEKKDEAIEKMESCKTQEELKSVFISLGNLMADKEIIEKKDQLKLKLKK</sequence>
<organism evidence="1 2">
    <name type="scientific">Candidatus Dojkabacteria bacterium</name>
    <dbReference type="NCBI Taxonomy" id="2099670"/>
    <lineage>
        <taxon>Bacteria</taxon>
        <taxon>Candidatus Dojkabacteria</taxon>
    </lineage>
</organism>
<name>A0A5C7J520_9BACT</name>
<dbReference type="EMBL" id="SSDS01000070">
    <property type="protein sequence ID" value="TXG76587.1"/>
    <property type="molecule type" value="Genomic_DNA"/>
</dbReference>
<accession>A0A5C7J520</accession>
<gene>
    <name evidence="1" type="ORF">E6Q11_04270</name>
</gene>
<protein>
    <submittedName>
        <fullName evidence="1">Uncharacterized protein</fullName>
    </submittedName>
</protein>
<dbReference type="Proteomes" id="UP000321026">
    <property type="component" value="Unassembled WGS sequence"/>
</dbReference>
<evidence type="ECO:0000313" key="2">
    <source>
        <dbReference type="Proteomes" id="UP000321026"/>
    </source>
</evidence>
<evidence type="ECO:0000313" key="1">
    <source>
        <dbReference type="EMBL" id="TXG76587.1"/>
    </source>
</evidence>
<dbReference type="AlphaFoldDB" id="A0A5C7J520"/>